<evidence type="ECO:0000313" key="2">
    <source>
        <dbReference type="EMBL" id="EAQ84494.1"/>
    </source>
</evidence>
<protein>
    <submittedName>
        <fullName evidence="2">Uncharacterized protein</fullName>
    </submittedName>
</protein>
<gene>
    <name evidence="2" type="ORF">CHGG_08508</name>
</gene>
<evidence type="ECO:0000256" key="1">
    <source>
        <dbReference type="SAM" id="MobiDB-lite"/>
    </source>
</evidence>
<organism evidence="2 3">
    <name type="scientific">Chaetomium globosum (strain ATCC 6205 / CBS 148.51 / DSM 1962 / NBRC 6347 / NRRL 1970)</name>
    <name type="common">Soil fungus</name>
    <dbReference type="NCBI Taxonomy" id="306901"/>
    <lineage>
        <taxon>Eukaryota</taxon>
        <taxon>Fungi</taxon>
        <taxon>Dikarya</taxon>
        <taxon>Ascomycota</taxon>
        <taxon>Pezizomycotina</taxon>
        <taxon>Sordariomycetes</taxon>
        <taxon>Sordariomycetidae</taxon>
        <taxon>Sordariales</taxon>
        <taxon>Chaetomiaceae</taxon>
        <taxon>Chaetomium</taxon>
    </lineage>
</organism>
<feature type="region of interest" description="Disordered" evidence="1">
    <location>
        <begin position="1"/>
        <end position="38"/>
    </location>
</feature>
<name>Q2GU46_CHAGB</name>
<dbReference type="RefSeq" id="XP_001226435.1">
    <property type="nucleotide sequence ID" value="XM_001226434.1"/>
</dbReference>
<accession>Q2GU46</accession>
<proteinExistence type="predicted"/>
<dbReference type="AlphaFoldDB" id="Q2GU46"/>
<sequence length="131" mass="14478">MVFGGKEHRMHNQTPPSRRRPGSLRTSHGAGVHDETEVVPHVRVLDHRATKDRLIVSVSGMAPSNPRSPILHTRRAADGRIADLVASTRTLEEGTSWKEMVARLTGFLLVENRAESNDSSAGNEEDHSVRK</sequence>
<dbReference type="GeneID" id="4395114"/>
<dbReference type="InParanoid" id="Q2GU46"/>
<reference evidence="3" key="1">
    <citation type="journal article" date="2015" name="Genome Announc.">
        <title>Draft genome sequence of the cellulolytic fungus Chaetomium globosum.</title>
        <authorList>
            <person name="Cuomo C.A."/>
            <person name="Untereiner W.A."/>
            <person name="Ma L.-J."/>
            <person name="Grabherr M."/>
            <person name="Birren B.W."/>
        </authorList>
    </citation>
    <scope>NUCLEOTIDE SEQUENCE [LARGE SCALE GENOMIC DNA]</scope>
    <source>
        <strain evidence="3">ATCC 6205 / CBS 148.51 / DSM 1962 / NBRC 6347 / NRRL 1970</strain>
    </source>
</reference>
<dbReference type="EMBL" id="CH408034">
    <property type="protein sequence ID" value="EAQ84494.1"/>
    <property type="molecule type" value="Genomic_DNA"/>
</dbReference>
<keyword evidence="3" id="KW-1185">Reference proteome</keyword>
<dbReference type="HOGENOM" id="CLU_1927354_0_0_1"/>
<dbReference type="Proteomes" id="UP000001056">
    <property type="component" value="Unassembled WGS sequence"/>
</dbReference>
<dbReference type="VEuPathDB" id="FungiDB:CHGG_08508"/>
<evidence type="ECO:0000313" key="3">
    <source>
        <dbReference type="Proteomes" id="UP000001056"/>
    </source>
</evidence>